<dbReference type="EMBL" id="LAZR01002816">
    <property type="protein sequence ID" value="KKN25260.1"/>
    <property type="molecule type" value="Genomic_DNA"/>
</dbReference>
<dbReference type="AlphaFoldDB" id="A0A0F9P0H3"/>
<reference evidence="1" key="1">
    <citation type="journal article" date="2015" name="Nature">
        <title>Complex archaea that bridge the gap between prokaryotes and eukaryotes.</title>
        <authorList>
            <person name="Spang A."/>
            <person name="Saw J.H."/>
            <person name="Jorgensen S.L."/>
            <person name="Zaremba-Niedzwiedzka K."/>
            <person name="Martijn J."/>
            <person name="Lind A.E."/>
            <person name="van Eijk R."/>
            <person name="Schleper C."/>
            <person name="Guy L."/>
            <person name="Ettema T.J."/>
        </authorList>
    </citation>
    <scope>NUCLEOTIDE SEQUENCE</scope>
</reference>
<proteinExistence type="predicted"/>
<protein>
    <submittedName>
        <fullName evidence="1">Uncharacterized protein</fullName>
    </submittedName>
</protein>
<accession>A0A0F9P0H3</accession>
<organism evidence="1">
    <name type="scientific">marine sediment metagenome</name>
    <dbReference type="NCBI Taxonomy" id="412755"/>
    <lineage>
        <taxon>unclassified sequences</taxon>
        <taxon>metagenomes</taxon>
        <taxon>ecological metagenomes</taxon>
    </lineage>
</organism>
<comment type="caution">
    <text evidence="1">The sequence shown here is derived from an EMBL/GenBank/DDBJ whole genome shotgun (WGS) entry which is preliminary data.</text>
</comment>
<sequence length="59" mass="6460">MTIKAEIKAAMQKIAQRRTGKSKLVYDKATRTIVSVSANRLSVKVLDVSALDDDQENPG</sequence>
<gene>
    <name evidence="1" type="ORF">LCGC14_0886620</name>
</gene>
<name>A0A0F9P0H3_9ZZZZ</name>
<evidence type="ECO:0000313" key="1">
    <source>
        <dbReference type="EMBL" id="KKN25260.1"/>
    </source>
</evidence>